<gene>
    <name evidence="2" type="ORF">ISF_06677</name>
</gene>
<dbReference type="EMBL" id="AZHB01000018">
    <property type="protein sequence ID" value="OAA58138.1"/>
    <property type="molecule type" value="Genomic_DNA"/>
</dbReference>
<sequence>MSTTKDHLDFQIQVAGTADEVAQAFEPMCHAFGHQTRDGVFIGTNPGWDTPAGKQKGAARLAARFTNATTNRDGKPNTVFLLATVADPAAPGLRAVAGMAVWEQASVVPGHGDPPTADEGADLSIQELYPDDPAQQRHWAAVMRAMHRQRWATVRAKAAEEQPALMVLDICAVDPRYQGRGIGAELVRWGLREARERGDLEAVTEASVMGRRVYMKLGFEQDGPETVFDVDASVSSVPLPSIVFLRTKKP</sequence>
<reference evidence="2 3" key="1">
    <citation type="journal article" date="2016" name="Genome Biol. Evol.">
        <title>Divergent and convergent evolution of fungal pathogenicity.</title>
        <authorList>
            <person name="Shang Y."/>
            <person name="Xiao G."/>
            <person name="Zheng P."/>
            <person name="Cen K."/>
            <person name="Zhan S."/>
            <person name="Wang C."/>
        </authorList>
    </citation>
    <scope>NUCLEOTIDE SEQUENCE [LARGE SCALE GENOMIC DNA]</scope>
    <source>
        <strain evidence="2 3">ARSEF 2679</strain>
    </source>
</reference>
<protein>
    <submittedName>
        <fullName evidence="2">Acyl-CoA N-acyltransferase</fullName>
    </submittedName>
</protein>
<dbReference type="PROSITE" id="PS51186">
    <property type="entry name" value="GNAT"/>
    <property type="match status" value="1"/>
</dbReference>
<name>A0A167QZT8_CORFA</name>
<comment type="caution">
    <text evidence="2">The sequence shown here is derived from an EMBL/GenBank/DDBJ whole genome shotgun (WGS) entry which is preliminary data.</text>
</comment>
<dbReference type="InterPro" id="IPR000182">
    <property type="entry name" value="GNAT_dom"/>
</dbReference>
<dbReference type="InterPro" id="IPR052523">
    <property type="entry name" value="Trichothecene_AcTrans"/>
</dbReference>
<dbReference type="SUPFAM" id="SSF55729">
    <property type="entry name" value="Acyl-CoA N-acyltransferases (Nat)"/>
    <property type="match status" value="1"/>
</dbReference>
<feature type="domain" description="N-acetyltransferase" evidence="1">
    <location>
        <begin position="91"/>
        <end position="240"/>
    </location>
</feature>
<keyword evidence="3" id="KW-1185">Reference proteome</keyword>
<dbReference type="Gene3D" id="3.40.630.30">
    <property type="match status" value="1"/>
</dbReference>
<dbReference type="RefSeq" id="XP_018702321.1">
    <property type="nucleotide sequence ID" value="XM_018850281.1"/>
</dbReference>
<dbReference type="GeneID" id="30022969"/>
<dbReference type="STRING" id="1081104.A0A167QZT8"/>
<keyword evidence="2" id="KW-0808">Transferase</keyword>
<evidence type="ECO:0000313" key="3">
    <source>
        <dbReference type="Proteomes" id="UP000076744"/>
    </source>
</evidence>
<dbReference type="CDD" id="cd04301">
    <property type="entry name" value="NAT_SF"/>
    <property type="match status" value="1"/>
</dbReference>
<dbReference type="AlphaFoldDB" id="A0A167QZT8"/>
<dbReference type="PANTHER" id="PTHR42791:SF14">
    <property type="entry name" value="N-ACETYLTRANSFERASE DOMAIN-CONTAINING PROTEIN"/>
    <property type="match status" value="1"/>
</dbReference>
<dbReference type="Pfam" id="PF00583">
    <property type="entry name" value="Acetyltransf_1"/>
    <property type="match status" value="1"/>
</dbReference>
<evidence type="ECO:0000259" key="1">
    <source>
        <dbReference type="PROSITE" id="PS51186"/>
    </source>
</evidence>
<dbReference type="InterPro" id="IPR016181">
    <property type="entry name" value="Acyl_CoA_acyltransferase"/>
</dbReference>
<dbReference type="Proteomes" id="UP000076744">
    <property type="component" value="Unassembled WGS sequence"/>
</dbReference>
<evidence type="ECO:0000313" key="2">
    <source>
        <dbReference type="EMBL" id="OAA58138.1"/>
    </source>
</evidence>
<dbReference type="GO" id="GO:0016747">
    <property type="term" value="F:acyltransferase activity, transferring groups other than amino-acyl groups"/>
    <property type="evidence" value="ECO:0007669"/>
    <property type="project" value="InterPro"/>
</dbReference>
<accession>A0A167QZT8</accession>
<keyword evidence="2" id="KW-0012">Acyltransferase</keyword>
<dbReference type="OrthoDB" id="2832510at2759"/>
<organism evidence="2 3">
    <name type="scientific">Cordyceps fumosorosea (strain ARSEF 2679)</name>
    <name type="common">Isaria fumosorosea</name>
    <dbReference type="NCBI Taxonomy" id="1081104"/>
    <lineage>
        <taxon>Eukaryota</taxon>
        <taxon>Fungi</taxon>
        <taxon>Dikarya</taxon>
        <taxon>Ascomycota</taxon>
        <taxon>Pezizomycotina</taxon>
        <taxon>Sordariomycetes</taxon>
        <taxon>Hypocreomycetidae</taxon>
        <taxon>Hypocreales</taxon>
        <taxon>Cordycipitaceae</taxon>
        <taxon>Cordyceps</taxon>
    </lineage>
</organism>
<dbReference type="PANTHER" id="PTHR42791">
    <property type="entry name" value="GNAT FAMILY ACETYLTRANSFERASE"/>
    <property type="match status" value="1"/>
</dbReference>
<proteinExistence type="predicted"/>